<keyword evidence="3" id="KW-1185">Reference proteome</keyword>
<reference evidence="2" key="1">
    <citation type="submission" date="2007-10" db="EMBL/GenBank/DDBJ databases">
        <authorList>
            <person name="Fulton L."/>
            <person name="Clifton S."/>
            <person name="Fulton B."/>
            <person name="Xu J."/>
            <person name="Minx P."/>
            <person name="Pepin K.H."/>
            <person name="Johnson M."/>
            <person name="Thiruvilangam P."/>
            <person name="Bhonagiri V."/>
            <person name="Nash W.E."/>
            <person name="Mardis E.R."/>
            <person name="Wilson R.K."/>
        </authorList>
    </citation>
    <scope>NUCLEOTIDE SEQUENCE [LARGE SCALE GENOMIC DNA]</scope>
    <source>
        <strain evidence="2">DSM 15702</strain>
    </source>
</reference>
<feature type="transmembrane region" description="Helical" evidence="1">
    <location>
        <begin position="31"/>
        <end position="53"/>
    </location>
</feature>
<name>B0MN59_9FIRM</name>
<dbReference type="Proteomes" id="UP000005326">
    <property type="component" value="Unassembled WGS sequence"/>
</dbReference>
<keyword evidence="1" id="KW-0812">Transmembrane</keyword>
<organism evidence="2 3">
    <name type="scientific">[Eubacterium] siraeum DSM 15702</name>
    <dbReference type="NCBI Taxonomy" id="428128"/>
    <lineage>
        <taxon>Bacteria</taxon>
        <taxon>Bacillati</taxon>
        <taxon>Bacillota</taxon>
        <taxon>Clostridia</taxon>
        <taxon>Eubacteriales</taxon>
        <taxon>Oscillospiraceae</taxon>
        <taxon>Oscillospiraceae incertae sedis</taxon>
    </lineage>
</organism>
<reference evidence="2" key="2">
    <citation type="submission" date="2014-06" db="EMBL/GenBank/DDBJ databases">
        <title>Draft genome sequence of Eubacterium siraeum (DSM 15702).</title>
        <authorList>
            <person name="Sudarsanam P."/>
            <person name="Ley R."/>
            <person name="Guruge J."/>
            <person name="Turnbaugh P.J."/>
            <person name="Mahowald M."/>
            <person name="Liep D."/>
            <person name="Gordon J."/>
        </authorList>
    </citation>
    <scope>NUCLEOTIDE SEQUENCE</scope>
    <source>
        <strain evidence="2">DSM 15702</strain>
    </source>
</reference>
<accession>B0MN59</accession>
<comment type="caution">
    <text evidence="2">The sequence shown here is derived from an EMBL/GenBank/DDBJ whole genome shotgun (WGS) entry which is preliminary data.</text>
</comment>
<sequence length="180" mass="19846">MLNETQHSSQEEKMLRSRSNTLKTNKSGIDMIFVLTVFVLFVCCLLAAVLAFAKAYKHFGSEIEKRFDTATAQTLVLQKLRSYDSGAVSVGKQGDTDYLGFSDTIDGESYITYIYCYDGELRELFVESSAPFVAENGNTLFPADNFTATADKNTIDFTITCNGVQTSSHYCLRSGKEGAG</sequence>
<gene>
    <name evidence="2" type="ORF">EUBSIR_01266</name>
</gene>
<dbReference type="InterPro" id="IPR032340">
    <property type="entry name" value="DUF4860"/>
</dbReference>
<evidence type="ECO:0008006" key="4">
    <source>
        <dbReference type="Google" id="ProtNLM"/>
    </source>
</evidence>
<keyword evidence="1" id="KW-0472">Membrane</keyword>
<proteinExistence type="predicted"/>
<dbReference type="AlphaFoldDB" id="B0MN59"/>
<dbReference type="EMBL" id="ABCA03000045">
    <property type="protein sequence ID" value="EDS00782.1"/>
    <property type="molecule type" value="Genomic_DNA"/>
</dbReference>
<dbReference type="Pfam" id="PF16152">
    <property type="entry name" value="DUF4860"/>
    <property type="match status" value="1"/>
</dbReference>
<evidence type="ECO:0000256" key="1">
    <source>
        <dbReference type="SAM" id="Phobius"/>
    </source>
</evidence>
<protein>
    <recommendedName>
        <fullName evidence="4">DUF4860 domain-containing protein</fullName>
    </recommendedName>
</protein>
<keyword evidence="1" id="KW-1133">Transmembrane helix</keyword>
<evidence type="ECO:0000313" key="3">
    <source>
        <dbReference type="Proteomes" id="UP000005326"/>
    </source>
</evidence>
<evidence type="ECO:0000313" key="2">
    <source>
        <dbReference type="EMBL" id="EDS00782.1"/>
    </source>
</evidence>